<feature type="compositionally biased region" description="Basic and acidic residues" evidence="1">
    <location>
        <begin position="296"/>
        <end position="305"/>
    </location>
</feature>
<comment type="caution">
    <text evidence="2">The sequence shown here is derived from an EMBL/GenBank/DDBJ whole genome shotgun (WGS) entry which is preliminary data.</text>
</comment>
<evidence type="ECO:0000313" key="3">
    <source>
        <dbReference type="Proteomes" id="UP001174909"/>
    </source>
</evidence>
<feature type="compositionally biased region" description="Low complexity" evidence="1">
    <location>
        <begin position="168"/>
        <end position="179"/>
    </location>
</feature>
<feature type="compositionally biased region" description="Acidic residues" evidence="1">
    <location>
        <begin position="140"/>
        <end position="149"/>
    </location>
</feature>
<sequence length="305" mass="31786">MAADLASVVETVFEVSALPGNEDSTTEAKLETSEQTLSVDDSWSVGNGSLPLAVPTNSNQVGAGLHHVESSTTDSGVSNPSSVTSDSVPPLVTAEEDLLATAELRLGLREVEQALGDLNKGVRGTPMSSGSGCDEKEGGDGFDDTEKEEVGEKGSISLESSDKRQGEGRSSSGDDTTSSLASFSLDTQSLNNFPPPPVRGEVAPDAVSLQGAPRRSSLGLGWTSPKGFRAVFSRTSKNKLSYVGSVDARSQGMLAASSTTGLILQGRPRTLPAKSAAEVKNTRTLRRDGGWCSQKRAPEGQKEDN</sequence>
<dbReference type="EMBL" id="CASHTH010000381">
    <property type="protein sequence ID" value="CAI7999692.1"/>
    <property type="molecule type" value="Genomic_DNA"/>
</dbReference>
<dbReference type="AlphaFoldDB" id="A0AA35R124"/>
<accession>A0AA35R124</accession>
<feature type="region of interest" description="Disordered" evidence="1">
    <location>
        <begin position="271"/>
        <end position="305"/>
    </location>
</feature>
<proteinExistence type="predicted"/>
<evidence type="ECO:0000313" key="2">
    <source>
        <dbReference type="EMBL" id="CAI7999692.1"/>
    </source>
</evidence>
<feature type="region of interest" description="Disordered" evidence="1">
    <location>
        <begin position="19"/>
        <end position="91"/>
    </location>
</feature>
<feature type="compositionally biased region" description="Polar residues" evidence="1">
    <location>
        <begin position="33"/>
        <end position="47"/>
    </location>
</feature>
<dbReference type="Proteomes" id="UP001174909">
    <property type="component" value="Unassembled WGS sequence"/>
</dbReference>
<keyword evidence="3" id="KW-1185">Reference proteome</keyword>
<organism evidence="2 3">
    <name type="scientific">Geodia barretti</name>
    <name type="common">Barrett's horny sponge</name>
    <dbReference type="NCBI Taxonomy" id="519541"/>
    <lineage>
        <taxon>Eukaryota</taxon>
        <taxon>Metazoa</taxon>
        <taxon>Porifera</taxon>
        <taxon>Demospongiae</taxon>
        <taxon>Heteroscleromorpha</taxon>
        <taxon>Tetractinellida</taxon>
        <taxon>Astrophorina</taxon>
        <taxon>Geodiidae</taxon>
        <taxon>Geodia</taxon>
    </lineage>
</organism>
<protein>
    <submittedName>
        <fullName evidence="2">Uncharacterized protein</fullName>
    </submittedName>
</protein>
<reference evidence="2" key="1">
    <citation type="submission" date="2023-03" db="EMBL/GenBank/DDBJ databases">
        <authorList>
            <person name="Steffen K."/>
            <person name="Cardenas P."/>
        </authorList>
    </citation>
    <scope>NUCLEOTIDE SEQUENCE</scope>
</reference>
<evidence type="ECO:0000256" key="1">
    <source>
        <dbReference type="SAM" id="MobiDB-lite"/>
    </source>
</evidence>
<feature type="region of interest" description="Disordered" evidence="1">
    <location>
        <begin position="119"/>
        <end position="223"/>
    </location>
</feature>
<feature type="compositionally biased region" description="Polar residues" evidence="1">
    <location>
        <begin position="70"/>
        <end position="87"/>
    </location>
</feature>
<name>A0AA35R124_GEOBA</name>
<feature type="compositionally biased region" description="Polar residues" evidence="1">
    <location>
        <begin position="180"/>
        <end position="192"/>
    </location>
</feature>
<gene>
    <name evidence="2" type="ORF">GBAR_LOCUS2766</name>
</gene>